<dbReference type="EMBL" id="QGKX02000095">
    <property type="protein sequence ID" value="KAF3572057.1"/>
    <property type="molecule type" value="Genomic_DNA"/>
</dbReference>
<comment type="caution">
    <text evidence="1">The sequence shown here is derived from an EMBL/GenBank/DDBJ whole genome shotgun (WGS) entry which is preliminary data.</text>
</comment>
<protein>
    <submittedName>
        <fullName evidence="1">Uncharacterized protein</fullName>
    </submittedName>
</protein>
<evidence type="ECO:0000313" key="2">
    <source>
        <dbReference type="Proteomes" id="UP000712600"/>
    </source>
</evidence>
<organism evidence="1 2">
    <name type="scientific">Brassica cretica</name>
    <name type="common">Mustard</name>
    <dbReference type="NCBI Taxonomy" id="69181"/>
    <lineage>
        <taxon>Eukaryota</taxon>
        <taxon>Viridiplantae</taxon>
        <taxon>Streptophyta</taxon>
        <taxon>Embryophyta</taxon>
        <taxon>Tracheophyta</taxon>
        <taxon>Spermatophyta</taxon>
        <taxon>Magnoliopsida</taxon>
        <taxon>eudicotyledons</taxon>
        <taxon>Gunneridae</taxon>
        <taxon>Pentapetalae</taxon>
        <taxon>rosids</taxon>
        <taxon>malvids</taxon>
        <taxon>Brassicales</taxon>
        <taxon>Brassicaceae</taxon>
        <taxon>Brassiceae</taxon>
        <taxon>Brassica</taxon>
    </lineage>
</organism>
<evidence type="ECO:0000313" key="1">
    <source>
        <dbReference type="EMBL" id="KAF3572057.1"/>
    </source>
</evidence>
<reference evidence="1" key="1">
    <citation type="submission" date="2019-12" db="EMBL/GenBank/DDBJ databases">
        <title>Genome sequencing and annotation of Brassica cretica.</title>
        <authorList>
            <person name="Studholme D.J."/>
            <person name="Sarris P."/>
        </authorList>
    </citation>
    <scope>NUCLEOTIDE SEQUENCE</scope>
    <source>
        <strain evidence="1">PFS-109/04</strain>
        <tissue evidence="1">Leaf</tissue>
    </source>
</reference>
<dbReference type="AlphaFoldDB" id="A0A8S9RI03"/>
<name>A0A8S9RI03_BRACR</name>
<dbReference type="Proteomes" id="UP000712600">
    <property type="component" value="Unassembled WGS sequence"/>
</dbReference>
<proteinExistence type="predicted"/>
<gene>
    <name evidence="1" type="ORF">F2Q69_00061518</name>
</gene>
<accession>A0A8S9RI03</accession>
<sequence length="65" mass="7458">MGLVKALILLFKAMNRAKSDVSFQMLLFELKSCAKESSKERCSVPDAPVRAQKLRQERCCFSQKY</sequence>